<evidence type="ECO:0000256" key="1">
    <source>
        <dbReference type="SAM" id="Coils"/>
    </source>
</evidence>
<feature type="coiled-coil region" evidence="1">
    <location>
        <begin position="393"/>
        <end position="479"/>
    </location>
</feature>
<sequence>MILGVDVIGNGKFAVVAIDERSETKKVVSKAKLFRLIRDLKPKIIAVDNLSELFEDKREIIQFLKNTNSKLVVVAVDAPLQVIAKRFGFKLNVRNPFEEAKACALLANYDVGYEVSVFADKTRIIVSRNRRLGKGGWRQKRYSRKVHDSVRSVFREIKNILDESGLVYTESVKEGFGGISRGEIIVDAPKCEVPITSFKTKDVQVRVESVEKEKIELIPISKTKRYLIAGIDPGTTTAVALIDLSGNLISVKSKKDWSLADVIEFINSNGKPVIIATDKKNPPEFVNKIRASFNAILYSPKEDLSLEKKRDLTSKFSFLNDHERDALASAMDALKSYESKFRNIEKRVPMGFDVEKAKAEILKGTALRSLFEVQSAEKAEKRDEPETNYPELLEKKDKKIRELIEENEILKKQISELRAEVEKLRTRIVAISEEEREKVRREIYVRNLEAKIKELNEIIKKKDNEIAELREKLEILKKMKFLEFSGWKEVKVIRKFTKDEIEKAEICEGDIVYIADASGGSRSCAELLCKKKIKAVISGEMSHLAQEVFDSYGIPRIKWEDVKMIVGNEIAFVDSSFDEIYRRKLEEMRKKKLETIEKIFEDYKRRRI</sequence>
<dbReference type="AlphaFoldDB" id="A0A7J3M2I8"/>
<proteinExistence type="predicted"/>
<dbReference type="PANTHER" id="PTHR40707:SF1">
    <property type="entry name" value="DUF460 DOMAIN-CONTAINING PROTEIN"/>
    <property type="match status" value="1"/>
</dbReference>
<gene>
    <name evidence="2" type="ORF">ENT52_02650</name>
</gene>
<dbReference type="PANTHER" id="PTHR40707">
    <property type="entry name" value="POSSIBLE NUCLEASE OF RNASE H FOLD, RUVC/YQGF FAMILY"/>
    <property type="match status" value="1"/>
</dbReference>
<reference evidence="2" key="1">
    <citation type="journal article" date="2020" name="mSystems">
        <title>Genome- and Community-Level Interaction Insights into Carbon Utilization and Element Cycling Functions of Hydrothermarchaeota in Hydrothermal Sediment.</title>
        <authorList>
            <person name="Zhou Z."/>
            <person name="Liu Y."/>
            <person name="Xu W."/>
            <person name="Pan J."/>
            <person name="Luo Z.H."/>
            <person name="Li M."/>
        </authorList>
    </citation>
    <scope>NUCLEOTIDE SEQUENCE [LARGE SCALE GENOMIC DNA]</scope>
    <source>
        <strain evidence="2">SpSt-587</strain>
    </source>
</reference>
<accession>A0A7J3M2I8</accession>
<name>A0A7J3M2I8_ARCFL</name>
<dbReference type="EMBL" id="DSYZ01000060">
    <property type="protein sequence ID" value="HGT82610.1"/>
    <property type="molecule type" value="Genomic_DNA"/>
</dbReference>
<dbReference type="Pfam" id="PF04312">
    <property type="entry name" value="DUF460"/>
    <property type="match status" value="1"/>
</dbReference>
<evidence type="ECO:0000313" key="2">
    <source>
        <dbReference type="EMBL" id="HGT82610.1"/>
    </source>
</evidence>
<protein>
    <submittedName>
        <fullName evidence="2">DUF460 domain-containing protein</fullName>
    </submittedName>
</protein>
<comment type="caution">
    <text evidence="2">The sequence shown here is derived from an EMBL/GenBank/DDBJ whole genome shotgun (WGS) entry which is preliminary data.</text>
</comment>
<organism evidence="2">
    <name type="scientific">Archaeoglobus fulgidus</name>
    <dbReference type="NCBI Taxonomy" id="2234"/>
    <lineage>
        <taxon>Archaea</taxon>
        <taxon>Methanobacteriati</taxon>
        <taxon>Methanobacteriota</taxon>
        <taxon>Archaeoglobi</taxon>
        <taxon>Archaeoglobales</taxon>
        <taxon>Archaeoglobaceae</taxon>
        <taxon>Archaeoglobus</taxon>
    </lineage>
</organism>
<keyword evidence="1" id="KW-0175">Coiled coil</keyword>
<dbReference type="InterPro" id="IPR007408">
    <property type="entry name" value="DUF460"/>
</dbReference>